<dbReference type="Pfam" id="PF13715">
    <property type="entry name" value="CarbopepD_reg_2"/>
    <property type="match status" value="1"/>
</dbReference>
<protein>
    <submittedName>
        <fullName evidence="5">TonB-dependent receptor</fullName>
    </submittedName>
</protein>
<evidence type="ECO:0000256" key="2">
    <source>
        <dbReference type="PROSITE-ProRule" id="PRU01360"/>
    </source>
</evidence>
<reference evidence="5" key="1">
    <citation type="submission" date="2023-07" db="EMBL/GenBank/DDBJ databases">
        <title>Two novel species in the genus Flavivirga.</title>
        <authorList>
            <person name="Kwon K."/>
        </authorList>
    </citation>
    <scope>NUCLEOTIDE SEQUENCE</scope>
    <source>
        <strain evidence="5">KCTC 52353</strain>
    </source>
</reference>
<keyword evidence="5" id="KW-0675">Receptor</keyword>
<feature type="chain" id="PRO_5047492917" evidence="3">
    <location>
        <begin position="21"/>
        <end position="1032"/>
    </location>
</feature>
<dbReference type="InterPro" id="IPR023997">
    <property type="entry name" value="TonB-dep_OMP_SusC/RagA_CS"/>
</dbReference>
<feature type="domain" description="TonB-dependent receptor plug" evidence="4">
    <location>
        <begin position="136"/>
        <end position="233"/>
    </location>
</feature>
<dbReference type="InterPro" id="IPR037066">
    <property type="entry name" value="Plug_dom_sf"/>
</dbReference>
<dbReference type="PANTHER" id="PTHR30069">
    <property type="entry name" value="TONB-DEPENDENT OUTER MEMBRANE RECEPTOR"/>
    <property type="match status" value="1"/>
</dbReference>
<evidence type="ECO:0000313" key="6">
    <source>
        <dbReference type="Proteomes" id="UP001176883"/>
    </source>
</evidence>
<organism evidence="5 6">
    <name type="scientific">Flavivirga aquimarina</name>
    <dbReference type="NCBI Taxonomy" id="2027862"/>
    <lineage>
        <taxon>Bacteria</taxon>
        <taxon>Pseudomonadati</taxon>
        <taxon>Bacteroidota</taxon>
        <taxon>Flavobacteriia</taxon>
        <taxon>Flavobacteriales</taxon>
        <taxon>Flavobacteriaceae</taxon>
        <taxon>Flavivirga</taxon>
    </lineage>
</organism>
<dbReference type="SUPFAM" id="SSF49464">
    <property type="entry name" value="Carboxypeptidase regulatory domain-like"/>
    <property type="match status" value="1"/>
</dbReference>
<keyword evidence="2" id="KW-0472">Membrane</keyword>
<dbReference type="PROSITE" id="PS52016">
    <property type="entry name" value="TONB_DEPENDENT_REC_3"/>
    <property type="match status" value="1"/>
</dbReference>
<keyword evidence="1 3" id="KW-0732">Signal</keyword>
<sequence>MKLYTFFLLLTLFSVKTTLANKINNKSTFIDVKVEVSTKALEQTEITGIVTNEAGIPLAGVNVIVKGTNRGALTDFDGNYRINASTGETIVFSYLGMKTKSIVIGSSSKVDALMEEDTSVLDEVVVVGYGTQKKGNLTGSVASISSEKLTIAPITSASNALVGQLPGLTALQSSGLPGSDEATLRIRGFGAALVIVDGIEGDLNSLDPNQIGSISILKDGAASIYGARAGNGVILVTTKRGKNQKPIITLNSSYTLQGVTNILHPASSGQIAEMEREQHIQSGGDPATAPWTQEAIDKFYEGGDSAYLNTDWYAHTFRDWAPQQNHNLSVRGGSENIKYFGYFGYVKQETMVKTNGGDFQRYNAQSNVDANITENLKVSIDLSLAVKDKNFPVRGMDNEGAFWQDYYRTRPWYPATLPDPTRVPWGGIDVGSIATVSNIDLMGYNRSNDKNLRGITTLTYDFKWVEGLQAKANVNYVTSDVYTKRYQKPIVFWTYNPANEEYTEAASFNQSNLSEAVYRSSVLTQQYSLNYNRKFADKHEITALALYESVDYKSNYLTASRTDLLTPSIDQLFIGSTTGMGNDGSASEMGRMSYVGRLNYSFDNRYLLETIFRADASAKFPTDNRWGYFPSVSLGWVINRERFMKNVGAIDNLKLRTSYGQSGNDAVGNFQYLSGYSTLGSVLFDEGQLPGLYVTGLANPFLTWEKMTIYNTGIDYSFNKQKIYGSIESFYRERTGIPATRITSLPSTFGSSLPPENLNSLNDRGFDISIGTKGGSGDFSYDISGNISWSRSRWNYYEEPEYDDPDQERLFKQSGEWTDRVMGYVSDGLFTSIDEINALDFTYEALGGNSTLMPGDVKYKDLNNDGVLNWKDQTEIGKGAFPHWSYGLNTLFQYKNFTLTTLFQGAFGYSTNVNVTQYQNEVMYNLRWTEENNDPNALVARLGGASSNGFTSDYRLKDTSYIRLKTASLSYQFPQSTLDKLGIVNLRIYAAGTNLFTISSLSDYGVDPEVLSGSLKVYPQQRTISLGMNLSL</sequence>
<dbReference type="Gene3D" id="2.170.130.10">
    <property type="entry name" value="TonB-dependent receptor, plug domain"/>
    <property type="match status" value="1"/>
</dbReference>
<dbReference type="NCBIfam" id="TIGR04056">
    <property type="entry name" value="OMP_RagA_SusC"/>
    <property type="match status" value="1"/>
</dbReference>
<accession>A0ABT8W5J4</accession>
<dbReference type="EMBL" id="JAUOEK010000020">
    <property type="protein sequence ID" value="MDO5968334.1"/>
    <property type="molecule type" value="Genomic_DNA"/>
</dbReference>
<dbReference type="Proteomes" id="UP001176883">
    <property type="component" value="Unassembled WGS sequence"/>
</dbReference>
<proteinExistence type="inferred from homology"/>
<evidence type="ECO:0000256" key="1">
    <source>
        <dbReference type="ARBA" id="ARBA00022729"/>
    </source>
</evidence>
<dbReference type="Gene3D" id="2.60.40.1120">
    <property type="entry name" value="Carboxypeptidase-like, regulatory domain"/>
    <property type="match status" value="1"/>
</dbReference>
<evidence type="ECO:0000313" key="5">
    <source>
        <dbReference type="EMBL" id="MDO5968334.1"/>
    </source>
</evidence>
<feature type="signal peptide" evidence="3">
    <location>
        <begin position="1"/>
        <end position="20"/>
    </location>
</feature>
<dbReference type="NCBIfam" id="TIGR04057">
    <property type="entry name" value="SusC_RagA_signa"/>
    <property type="match status" value="1"/>
</dbReference>
<name>A0ABT8W5J4_9FLAO</name>
<dbReference type="InterPro" id="IPR008969">
    <property type="entry name" value="CarboxyPept-like_regulatory"/>
</dbReference>
<keyword evidence="2" id="KW-0998">Cell outer membrane</keyword>
<comment type="similarity">
    <text evidence="2">Belongs to the TonB-dependent receptor family.</text>
</comment>
<gene>
    <name evidence="5" type="ORF">Q4Q35_00805</name>
</gene>
<keyword evidence="2" id="KW-1134">Transmembrane beta strand</keyword>
<keyword evidence="2" id="KW-0812">Transmembrane</keyword>
<keyword evidence="2" id="KW-0813">Transport</keyword>
<comment type="subcellular location">
    <subcellularLocation>
        <location evidence="2">Cell outer membrane</location>
        <topology evidence="2">Multi-pass membrane protein</topology>
    </subcellularLocation>
</comment>
<evidence type="ECO:0000256" key="3">
    <source>
        <dbReference type="SAM" id="SignalP"/>
    </source>
</evidence>
<dbReference type="Pfam" id="PF07715">
    <property type="entry name" value="Plug"/>
    <property type="match status" value="1"/>
</dbReference>
<dbReference type="InterPro" id="IPR039426">
    <property type="entry name" value="TonB-dep_rcpt-like"/>
</dbReference>
<comment type="caution">
    <text evidence="5">The sequence shown here is derived from an EMBL/GenBank/DDBJ whole genome shotgun (WGS) entry which is preliminary data.</text>
</comment>
<dbReference type="InterPro" id="IPR023996">
    <property type="entry name" value="TonB-dep_OMP_SusC/RagA"/>
</dbReference>
<dbReference type="SUPFAM" id="SSF56935">
    <property type="entry name" value="Porins"/>
    <property type="match status" value="1"/>
</dbReference>
<dbReference type="InterPro" id="IPR012910">
    <property type="entry name" value="Plug_dom"/>
</dbReference>
<dbReference type="PANTHER" id="PTHR30069:SF29">
    <property type="entry name" value="HEMOGLOBIN AND HEMOGLOBIN-HAPTOGLOBIN-BINDING PROTEIN 1-RELATED"/>
    <property type="match status" value="1"/>
</dbReference>
<keyword evidence="6" id="KW-1185">Reference proteome</keyword>
<evidence type="ECO:0000259" key="4">
    <source>
        <dbReference type="Pfam" id="PF07715"/>
    </source>
</evidence>
<dbReference type="RefSeq" id="WP_303276014.1">
    <property type="nucleotide sequence ID" value="NZ_JAUOEK010000020.1"/>
</dbReference>